<dbReference type="EMBL" id="GBRH01260035">
    <property type="protein sequence ID" value="JAD37860.1"/>
    <property type="molecule type" value="Transcribed_RNA"/>
</dbReference>
<sequence>MSLLTMMRHYSVFNLKLSFFYALAKPRCKIMLAKIYHLNY</sequence>
<proteinExistence type="predicted"/>
<evidence type="ECO:0000313" key="1">
    <source>
        <dbReference type="EMBL" id="JAD37860.1"/>
    </source>
</evidence>
<reference evidence="1" key="2">
    <citation type="journal article" date="2015" name="Data Brief">
        <title>Shoot transcriptome of the giant reed, Arundo donax.</title>
        <authorList>
            <person name="Barrero R.A."/>
            <person name="Guerrero F.D."/>
            <person name="Moolhuijzen P."/>
            <person name="Goolsby J.A."/>
            <person name="Tidwell J."/>
            <person name="Bellgard S.E."/>
            <person name="Bellgard M.I."/>
        </authorList>
    </citation>
    <scope>NUCLEOTIDE SEQUENCE</scope>
    <source>
        <tissue evidence="1">Shoot tissue taken approximately 20 cm above the soil surface</tissue>
    </source>
</reference>
<reference evidence="1" key="1">
    <citation type="submission" date="2014-09" db="EMBL/GenBank/DDBJ databases">
        <authorList>
            <person name="Magalhaes I.L.F."/>
            <person name="Oliveira U."/>
            <person name="Santos F.R."/>
            <person name="Vidigal T.H.D.A."/>
            <person name="Brescovit A.D."/>
            <person name="Santos A.J."/>
        </authorList>
    </citation>
    <scope>NUCLEOTIDE SEQUENCE</scope>
    <source>
        <tissue evidence="1">Shoot tissue taken approximately 20 cm above the soil surface</tissue>
    </source>
</reference>
<accession>A0A0A8ZM85</accession>
<organism evidence="1">
    <name type="scientific">Arundo donax</name>
    <name type="common">Giant reed</name>
    <name type="synonym">Donax arundinaceus</name>
    <dbReference type="NCBI Taxonomy" id="35708"/>
    <lineage>
        <taxon>Eukaryota</taxon>
        <taxon>Viridiplantae</taxon>
        <taxon>Streptophyta</taxon>
        <taxon>Embryophyta</taxon>
        <taxon>Tracheophyta</taxon>
        <taxon>Spermatophyta</taxon>
        <taxon>Magnoliopsida</taxon>
        <taxon>Liliopsida</taxon>
        <taxon>Poales</taxon>
        <taxon>Poaceae</taxon>
        <taxon>PACMAD clade</taxon>
        <taxon>Arundinoideae</taxon>
        <taxon>Arundineae</taxon>
        <taxon>Arundo</taxon>
    </lineage>
</organism>
<name>A0A0A8ZM85_ARUDO</name>
<protein>
    <submittedName>
        <fullName evidence="1">Uncharacterized protein</fullName>
    </submittedName>
</protein>
<dbReference type="AlphaFoldDB" id="A0A0A8ZM85"/>